<evidence type="ECO:0000313" key="1">
    <source>
        <dbReference type="EMBL" id="AYV22553.1"/>
    </source>
</evidence>
<dbReference type="AlphaFoldDB" id="A0A3G4VCL2"/>
<dbReference type="EMBL" id="CP033577">
    <property type="protein sequence ID" value="AYV22553.1"/>
    <property type="molecule type" value="Genomic_DNA"/>
</dbReference>
<proteinExistence type="predicted"/>
<dbReference type="InterPro" id="IPR019733">
    <property type="entry name" value="Uncharacterised_YhfT"/>
</dbReference>
<dbReference type="Pfam" id="PF10797">
    <property type="entry name" value="YhfT"/>
    <property type="match status" value="1"/>
</dbReference>
<organism evidence="1 2">
    <name type="scientific">Vibrio mediterranei</name>
    <dbReference type="NCBI Taxonomy" id="689"/>
    <lineage>
        <taxon>Bacteria</taxon>
        <taxon>Pseudomonadati</taxon>
        <taxon>Pseudomonadota</taxon>
        <taxon>Gammaproteobacteria</taxon>
        <taxon>Vibrionales</taxon>
        <taxon>Vibrionaceae</taxon>
        <taxon>Vibrio</taxon>
    </lineage>
</organism>
<sequence length="434" mass="45834">MDITNIALIATLCAMTALVAHMSAAVFHDGIRPILPQLIEGNMTRRDAGSVAFGLSIGFVASVGISFTLSTGLLNPWLLFLPTDIIGVMATSRIMAVLGGGIWGVLVVTSLAGVNAVLTGLPIDALGALGELGTPVMSAFALFPLLAIFYQFGWKAGAVAGVVILLSRLFVMKFTGIYPESIQIFVGMVMLVAIAIRKDVQDKANGITPPDMSGMRSLFEERTKRIFKNMPYLAVVGALIAAAAASGIFAGSEVSIYSLADAYKIEDPVAQKEALNQVALSEMMRGLGFIPLIATTALATGVYGVVGFTFVFVVGYLSPNVPVAAVLGAITICIEIFLLRGIGRFLEQFPSIRNASDNIRNSMNTLMEFALLIGGVLAVMKMGSTTGFTIFAMLYYLNEVMGRPILKIAAPAVAAILTGVVLNLLYVFGLFVPA</sequence>
<protein>
    <submittedName>
        <fullName evidence="1">Uncharacterized protein</fullName>
    </submittedName>
</protein>
<reference evidence="1 2" key="1">
    <citation type="submission" date="2018-11" db="EMBL/GenBank/DDBJ databases">
        <title>Complete Genome Sequence of Vbrio mediterranei 117-T6: a Potential Pathogen Bacteria Isolated from the Conchocelis of Pyropia.</title>
        <authorList>
            <person name="Liu Q."/>
        </authorList>
    </citation>
    <scope>NUCLEOTIDE SEQUENCE [LARGE SCALE GENOMIC DNA]</scope>
    <source>
        <strain evidence="1 2">117-T6</strain>
    </source>
</reference>
<accession>A0A3G4VCL2</accession>
<gene>
    <name evidence="1" type="ORF">ECB94_15450</name>
</gene>
<dbReference type="GeneID" id="64085688"/>
<evidence type="ECO:0000313" key="2">
    <source>
        <dbReference type="Proteomes" id="UP000279760"/>
    </source>
</evidence>
<dbReference type="Proteomes" id="UP000279760">
    <property type="component" value="Chromosome 1"/>
</dbReference>
<dbReference type="RefSeq" id="WP_006071581.1">
    <property type="nucleotide sequence ID" value="NZ_CP033577.1"/>
</dbReference>
<name>A0A3G4VCL2_9VIBR</name>